<sequence length="206" mass="23697">MNYFEDLEKELPTLRVAANSSGPVGFFAQEALRFYSVAGTIKGSFSLDESANFEERCMTHILFRSLLENYFRILYIFDEPSDIQARYNSVVENFKREYGKLLNEPMLPRKNELEPAGAGWSQLPRGLDMNSMLAQLRNDYGDRLSYLYFTYRIASFDTHGNNLKGVADDAFGKPCNFPVLKIEYAIELVLNQYLVVFSDMRSRGEI</sequence>
<gene>
    <name evidence="1" type="ORF">HGO26_01630</name>
</gene>
<organism evidence="1 2">
    <name type="scientific">Shewanella oncorhynchi</name>
    <dbReference type="NCBI Taxonomy" id="2726434"/>
    <lineage>
        <taxon>Bacteria</taxon>
        <taxon>Pseudomonadati</taxon>
        <taxon>Pseudomonadota</taxon>
        <taxon>Gammaproteobacteria</taxon>
        <taxon>Alteromonadales</taxon>
        <taxon>Shewanellaceae</taxon>
        <taxon>Shewanella</taxon>
    </lineage>
</organism>
<dbReference type="Proteomes" id="UP000527352">
    <property type="component" value="Unassembled WGS sequence"/>
</dbReference>
<keyword evidence="2" id="KW-1185">Reference proteome</keyword>
<name>A0ABX1KHB2_9GAMM</name>
<evidence type="ECO:0000313" key="2">
    <source>
        <dbReference type="Proteomes" id="UP000527352"/>
    </source>
</evidence>
<proteinExistence type="predicted"/>
<dbReference type="RefSeq" id="WP_168822843.1">
    <property type="nucleotide sequence ID" value="NZ_JABAEB010000001.1"/>
</dbReference>
<reference evidence="1 2" key="1">
    <citation type="submission" date="2020-04" db="EMBL/GenBank/DDBJ databases">
        <title>The first description of lens atrophy caused by putative novel Shewanella sp. that is a new emerging pathogen for cultured rainbow trout?</title>
        <authorList>
            <person name="Saticioglu I.B."/>
            <person name="Duman M."/>
            <person name="Altun S."/>
        </authorList>
    </citation>
    <scope>NUCLEOTIDE SEQUENCE [LARGE SCALE GENOMIC DNA]</scope>
    <source>
        <strain evidence="1 2">S-1</strain>
    </source>
</reference>
<dbReference type="EMBL" id="JABAEB010000001">
    <property type="protein sequence ID" value="NLQ21581.1"/>
    <property type="molecule type" value="Genomic_DNA"/>
</dbReference>
<accession>A0ABX1KHB2</accession>
<protein>
    <submittedName>
        <fullName evidence="1">Uncharacterized protein</fullName>
    </submittedName>
</protein>
<evidence type="ECO:0000313" key="1">
    <source>
        <dbReference type="EMBL" id="NLQ21581.1"/>
    </source>
</evidence>
<comment type="caution">
    <text evidence="1">The sequence shown here is derived from an EMBL/GenBank/DDBJ whole genome shotgun (WGS) entry which is preliminary data.</text>
</comment>